<comment type="caution">
    <text evidence="1">The sequence shown here is derived from an EMBL/GenBank/DDBJ whole genome shotgun (WGS) entry which is preliminary data.</text>
</comment>
<name>A0ABP3GYZ3_9ACTN</name>
<reference evidence="2" key="1">
    <citation type="journal article" date="2019" name="Int. J. Syst. Evol. Microbiol.">
        <title>The Global Catalogue of Microorganisms (GCM) 10K type strain sequencing project: providing services to taxonomists for standard genome sequencing and annotation.</title>
        <authorList>
            <consortium name="The Broad Institute Genomics Platform"/>
            <consortium name="The Broad Institute Genome Sequencing Center for Infectious Disease"/>
            <person name="Wu L."/>
            <person name="Ma J."/>
        </authorList>
    </citation>
    <scope>NUCLEOTIDE SEQUENCE [LARGE SCALE GENOMIC DNA]</scope>
    <source>
        <strain evidence="2">JCM 3146</strain>
    </source>
</reference>
<protein>
    <submittedName>
        <fullName evidence="1">Uncharacterized protein</fullName>
    </submittedName>
</protein>
<gene>
    <name evidence="1" type="ORF">GCM10010151_54870</name>
</gene>
<accession>A0ABP3GYZ3</accession>
<proteinExistence type="predicted"/>
<dbReference type="EMBL" id="BAAABM010000053">
    <property type="protein sequence ID" value="GAA0358234.1"/>
    <property type="molecule type" value="Genomic_DNA"/>
</dbReference>
<keyword evidence="2" id="KW-1185">Reference proteome</keyword>
<evidence type="ECO:0000313" key="1">
    <source>
        <dbReference type="EMBL" id="GAA0358234.1"/>
    </source>
</evidence>
<evidence type="ECO:0000313" key="2">
    <source>
        <dbReference type="Proteomes" id="UP001501822"/>
    </source>
</evidence>
<dbReference type="Proteomes" id="UP001501822">
    <property type="component" value="Unassembled WGS sequence"/>
</dbReference>
<organism evidence="1 2">
    <name type="scientific">Actinoallomurus spadix</name>
    <dbReference type="NCBI Taxonomy" id="79912"/>
    <lineage>
        <taxon>Bacteria</taxon>
        <taxon>Bacillati</taxon>
        <taxon>Actinomycetota</taxon>
        <taxon>Actinomycetes</taxon>
        <taxon>Streptosporangiales</taxon>
        <taxon>Thermomonosporaceae</taxon>
        <taxon>Actinoallomurus</taxon>
    </lineage>
</organism>
<sequence length="55" mass="6052">MGAPCAIARDLSHGRLRTDFRAEDFVLITRGAMANMTGAAGWRRHLTLVLEGIRV</sequence>